<evidence type="ECO:0000256" key="5">
    <source>
        <dbReference type="ARBA" id="ARBA00022679"/>
    </source>
</evidence>
<keyword evidence="15" id="KW-0040">ANK repeat</keyword>
<evidence type="ECO:0000256" key="11">
    <source>
        <dbReference type="ARBA" id="ARBA00022833"/>
    </source>
</evidence>
<dbReference type="FunFam" id="3.30.40.10:FF:000051">
    <property type="entry name" value="RBR-type E3 ubiquitin transferase"/>
    <property type="match status" value="1"/>
</dbReference>
<dbReference type="Pfam" id="PF00023">
    <property type="entry name" value="Ank"/>
    <property type="match status" value="1"/>
</dbReference>
<dbReference type="PROSITE" id="PS50297">
    <property type="entry name" value="ANK_REP_REGION"/>
    <property type="match status" value="1"/>
</dbReference>
<dbReference type="EMBL" id="VUJU01003460">
    <property type="protein sequence ID" value="KAF0757830.1"/>
    <property type="molecule type" value="Genomic_DNA"/>
</dbReference>
<name>A0A6G0YKN1_APHCR</name>
<dbReference type="SMART" id="SM00647">
    <property type="entry name" value="IBR"/>
    <property type="match status" value="2"/>
</dbReference>
<comment type="caution">
    <text evidence="20">The sequence shown here is derived from an EMBL/GenBank/DDBJ whole genome shotgun (WGS) entry which is preliminary data.</text>
</comment>
<dbReference type="InterPro" id="IPR013083">
    <property type="entry name" value="Znf_RING/FYVE/PHD"/>
</dbReference>
<dbReference type="InterPro" id="IPR002110">
    <property type="entry name" value="Ankyrin_rpt"/>
</dbReference>
<dbReference type="Pfam" id="PF22191">
    <property type="entry name" value="IBR_1"/>
    <property type="match status" value="1"/>
</dbReference>
<dbReference type="Pfam" id="PF01485">
    <property type="entry name" value="IBR"/>
    <property type="match status" value="1"/>
</dbReference>
<evidence type="ECO:0000256" key="8">
    <source>
        <dbReference type="ARBA" id="ARBA00022737"/>
    </source>
</evidence>
<sequence>MKLLKKELWSKQPEITDPTQIPWVSRLNYLINQELSLTPDMHIRCGYLKADRYVIFYKENKMGGTSTKFKKHLQRGDEYAAMRLYSNSPELKTLDPNWSYGDSHNNNTLLHYAAKHGMKHLLRAFLNEHNGNPNKKNNSNETALHAVCSLSPQSPYSAQERRAACVTILLNWQGVELSDGRREKIRLSVQNNDGNTALHLAAASGLQYCVDLMLSHGGAPIFKTNNQKETACDLAVKNGNETLARKLESRMVFGEDLKDIFTVVDDYDFGEEETYAGLRTQDLQEAKDQLLVETADMLNLPLFTAEALLRNNEWSREILLERWVRDPDKCCQVAGVQVPMSVQSTKKLYLNGLLQQTNLNEEAQLNVNDQTICDICLNELPLSDCSIKLCCEHKFCNSCWKQYLTYKIKRKDSSNICCPALHCHILVPTELIENVVSPEMARRYFDLNIESFVESNRSIKWCPVPNCGLAVRLPIIRKSKHNSKIARSVDCGRGHYFCWECMGDAHTPCSCQQWAQWMTKISEVKPDKIRETTAEYEEAANSLWLVTNSKPCPNCNSPIQKNEGCNHMKCSKCKFEFCWICQESWKKHGSATGGFFRCNRMNAVCKADEKRGLLVKEVFRLTKTKPMLPKNIKSIKPLYACQKAQQKNKQSLELNKFLHYYTKFKKHEVTRTMEELFVEIVRNWRIALSAALNISEDDERTKFVEDAVVEVQKAKRVLCASYVYGFYMLYSAYNRNILEFMQNEVEEVTEKLSGMVLRQYLCNPRSAIINTTSILRRKRHEFINAISDGSISLKSMPSIPPNVTKPKSTTMSQKHINATAKDLLKKAIGDSIQIDPDNPWIVDSKGRHRNLTAILDWPESCSDEEAETELDRALAVSVFGQCKMEHCKRARVRNPRTSKFHEYCSLRCKNTHKTLLEERKKEKRTSIVGTFAMDLIVALEMSRLQMIKDAQLKKRSEIEEASCSKNYSEVTEDSNDDDQQLQMALQMSLDEIAMVKSRNVSKSKDDSETVLSSKIISENTILKTDIPAILPKCSGIKLDDGVFKVGDLHKNSYYLDFSEDIYSRMENKNLRRSLSFGDLLSRRDLYKNNRRYCVNVYHMNGDDRQDNMDRKRGKLNHGFQVLPRRTASILMEINNNGECRAVTSLDDSNIAAPISSDKKLCNILAQLYWQNSSKHSSITLPKRLSKIGKTSALDTSDETLENESKTVDERPIKPELNIRIEKFSSHSEDSADNDISADIESDTGIPKSPTLFISGVSINRTPETKSPVSGRQLRSASLTVPKFMLKPLYKGKSADNLTSCKECNIVHTNKAHSYQTLFNEDRMCASANMADKSKCVFTFPKSMTDGELFSTLHIDRNKLSSDDFHEALFLKRRKHEQH</sequence>
<evidence type="ECO:0000259" key="19">
    <source>
        <dbReference type="PROSITE" id="PS51873"/>
    </source>
</evidence>
<dbReference type="GO" id="GO:0016567">
    <property type="term" value="P:protein ubiquitination"/>
    <property type="evidence" value="ECO:0007669"/>
    <property type="project" value="InterPro"/>
</dbReference>
<keyword evidence="6" id="KW-0812">Transmembrane</keyword>
<comment type="subcellular location">
    <subcellularLocation>
        <location evidence="2">Membrane</location>
        <topology evidence="2">Single-pass membrane protein</topology>
    </subcellularLocation>
</comment>
<dbReference type="PROSITE" id="PS50089">
    <property type="entry name" value="ZF_RING_2"/>
    <property type="match status" value="1"/>
</dbReference>
<dbReference type="CDD" id="cd20346">
    <property type="entry name" value="BRcat_RBR_ANKIB1"/>
    <property type="match status" value="1"/>
</dbReference>
<dbReference type="Gene3D" id="3.30.40.10">
    <property type="entry name" value="Zinc/RING finger domain, C3HC4 (zinc finger)"/>
    <property type="match status" value="1"/>
</dbReference>
<dbReference type="InterPro" id="IPR036770">
    <property type="entry name" value="Ankyrin_rpt-contain_sf"/>
</dbReference>
<dbReference type="PROSITE" id="PS50088">
    <property type="entry name" value="ANK_REPEAT"/>
    <property type="match status" value="1"/>
</dbReference>
<keyword evidence="8" id="KW-0677">Repeat</keyword>
<dbReference type="InterPro" id="IPR044066">
    <property type="entry name" value="TRIAD_supradom"/>
</dbReference>
<keyword evidence="5" id="KW-0808">Transferase</keyword>
<evidence type="ECO:0000256" key="3">
    <source>
        <dbReference type="ARBA" id="ARBA00004906"/>
    </source>
</evidence>
<evidence type="ECO:0000256" key="7">
    <source>
        <dbReference type="ARBA" id="ARBA00022723"/>
    </source>
</evidence>
<dbReference type="InterPro" id="IPR047564">
    <property type="entry name" value="Rcat_RBR_ANKIB1"/>
</dbReference>
<dbReference type="SUPFAM" id="SSF57850">
    <property type="entry name" value="RING/U-box"/>
    <property type="match status" value="3"/>
</dbReference>
<keyword evidence="21" id="KW-1185">Reference proteome</keyword>
<dbReference type="GO" id="GO:0031090">
    <property type="term" value="C:organelle membrane"/>
    <property type="evidence" value="ECO:0007669"/>
    <property type="project" value="UniProtKB-ARBA"/>
</dbReference>
<keyword evidence="7" id="KW-0479">Metal-binding</keyword>
<gene>
    <name evidence="20" type="ORF">FWK35_00014227</name>
</gene>
<dbReference type="SUPFAM" id="SSF48403">
    <property type="entry name" value="Ankyrin repeat"/>
    <property type="match status" value="1"/>
</dbReference>
<evidence type="ECO:0000259" key="18">
    <source>
        <dbReference type="PROSITE" id="PS50089"/>
    </source>
</evidence>
<protein>
    <recommendedName>
        <fullName evidence="4">RBR-type E3 ubiquitin transferase</fullName>
        <ecNumber evidence="4">2.3.2.31</ecNumber>
    </recommendedName>
</protein>
<dbReference type="Pfam" id="PF12796">
    <property type="entry name" value="Ank_2"/>
    <property type="match status" value="1"/>
</dbReference>
<comment type="catalytic activity">
    <reaction evidence="1">
        <text>[E2 ubiquitin-conjugating enzyme]-S-ubiquitinyl-L-cysteine + [acceptor protein]-L-lysine = [E2 ubiquitin-conjugating enzyme]-L-cysteine + [acceptor protein]-N(6)-ubiquitinyl-L-lysine.</text>
        <dbReference type="EC" id="2.3.2.31"/>
    </reaction>
</comment>
<dbReference type="GO" id="GO:0005737">
    <property type="term" value="C:cytoplasm"/>
    <property type="evidence" value="ECO:0007669"/>
    <property type="project" value="UniProtKB-ARBA"/>
</dbReference>
<evidence type="ECO:0000313" key="21">
    <source>
        <dbReference type="Proteomes" id="UP000478052"/>
    </source>
</evidence>
<dbReference type="InterPro" id="IPR003903">
    <property type="entry name" value="UIM_dom"/>
</dbReference>
<evidence type="ECO:0000256" key="2">
    <source>
        <dbReference type="ARBA" id="ARBA00004167"/>
    </source>
</evidence>
<dbReference type="PROSITE" id="PS50330">
    <property type="entry name" value="UIM"/>
    <property type="match status" value="1"/>
</dbReference>
<evidence type="ECO:0000256" key="15">
    <source>
        <dbReference type="PROSITE-ProRule" id="PRU00023"/>
    </source>
</evidence>
<evidence type="ECO:0000256" key="6">
    <source>
        <dbReference type="ARBA" id="ARBA00022692"/>
    </source>
</evidence>
<dbReference type="InterPro" id="IPR002867">
    <property type="entry name" value="IBR_dom"/>
</dbReference>
<keyword evidence="9 16" id="KW-0863">Zinc-finger</keyword>
<dbReference type="OrthoDB" id="69641at2759"/>
<feature type="region of interest" description="Disordered" evidence="17">
    <location>
        <begin position="1224"/>
        <end position="1243"/>
    </location>
</feature>
<keyword evidence="10" id="KW-0833">Ubl conjugation pathway</keyword>
<proteinExistence type="inferred from homology"/>
<dbReference type="Gene3D" id="1.20.120.1750">
    <property type="match status" value="1"/>
</dbReference>
<evidence type="ECO:0000256" key="4">
    <source>
        <dbReference type="ARBA" id="ARBA00012251"/>
    </source>
</evidence>
<feature type="repeat" description="ANK" evidence="15">
    <location>
        <begin position="193"/>
        <end position="225"/>
    </location>
</feature>
<dbReference type="Gene3D" id="1.25.40.20">
    <property type="entry name" value="Ankyrin repeat-containing domain"/>
    <property type="match status" value="1"/>
</dbReference>
<dbReference type="SMART" id="SM00248">
    <property type="entry name" value="ANK"/>
    <property type="match status" value="3"/>
</dbReference>
<evidence type="ECO:0000256" key="17">
    <source>
        <dbReference type="SAM" id="MobiDB-lite"/>
    </source>
</evidence>
<comment type="pathway">
    <text evidence="3">Protein modification; protein ubiquitination.</text>
</comment>
<dbReference type="Proteomes" id="UP000478052">
    <property type="component" value="Unassembled WGS sequence"/>
</dbReference>
<keyword evidence="12" id="KW-1133">Transmembrane helix</keyword>
<keyword evidence="11" id="KW-0862">Zinc</keyword>
<dbReference type="EC" id="2.3.2.31" evidence="4"/>
<feature type="domain" description="RING-type" evidence="19">
    <location>
        <begin position="369"/>
        <end position="602"/>
    </location>
</feature>
<organism evidence="20 21">
    <name type="scientific">Aphis craccivora</name>
    <name type="common">Cowpea aphid</name>
    <dbReference type="NCBI Taxonomy" id="307492"/>
    <lineage>
        <taxon>Eukaryota</taxon>
        <taxon>Metazoa</taxon>
        <taxon>Ecdysozoa</taxon>
        <taxon>Arthropoda</taxon>
        <taxon>Hexapoda</taxon>
        <taxon>Insecta</taxon>
        <taxon>Pterygota</taxon>
        <taxon>Neoptera</taxon>
        <taxon>Paraneoptera</taxon>
        <taxon>Hemiptera</taxon>
        <taxon>Sternorrhyncha</taxon>
        <taxon>Aphidomorpha</taxon>
        <taxon>Aphidoidea</taxon>
        <taxon>Aphididae</taxon>
        <taxon>Aphidini</taxon>
        <taxon>Aphis</taxon>
        <taxon>Aphis</taxon>
    </lineage>
</organism>
<dbReference type="PANTHER" id="PTHR11685">
    <property type="entry name" value="RBR FAMILY RING FINGER AND IBR DOMAIN-CONTAINING"/>
    <property type="match status" value="1"/>
</dbReference>
<evidence type="ECO:0000256" key="16">
    <source>
        <dbReference type="PROSITE-ProRule" id="PRU00175"/>
    </source>
</evidence>
<evidence type="ECO:0000313" key="20">
    <source>
        <dbReference type="EMBL" id="KAF0757830.1"/>
    </source>
</evidence>
<keyword evidence="13" id="KW-0472">Membrane</keyword>
<dbReference type="GO" id="GO:0061630">
    <property type="term" value="F:ubiquitin protein ligase activity"/>
    <property type="evidence" value="ECO:0007669"/>
    <property type="project" value="UniProtKB-EC"/>
</dbReference>
<evidence type="ECO:0000256" key="14">
    <source>
        <dbReference type="ARBA" id="ARBA00038342"/>
    </source>
</evidence>
<evidence type="ECO:0000256" key="10">
    <source>
        <dbReference type="ARBA" id="ARBA00022786"/>
    </source>
</evidence>
<dbReference type="InterPro" id="IPR031127">
    <property type="entry name" value="E3_UB_ligase_RBR"/>
</dbReference>
<reference evidence="20 21" key="1">
    <citation type="submission" date="2019-08" db="EMBL/GenBank/DDBJ databases">
        <title>Whole genome of Aphis craccivora.</title>
        <authorList>
            <person name="Voronova N.V."/>
            <person name="Shulinski R.S."/>
            <person name="Bandarenka Y.V."/>
            <person name="Zhorov D.G."/>
            <person name="Warner D."/>
        </authorList>
    </citation>
    <scope>NUCLEOTIDE SEQUENCE [LARGE SCALE GENOMIC DNA]</scope>
    <source>
        <strain evidence="20">180601</strain>
        <tissue evidence="20">Whole Body</tissue>
    </source>
</reference>
<evidence type="ECO:0000256" key="1">
    <source>
        <dbReference type="ARBA" id="ARBA00001798"/>
    </source>
</evidence>
<comment type="similarity">
    <text evidence="14">Belongs to the RBR family. RNF144 subfamily.</text>
</comment>
<feature type="domain" description="RING-type" evidence="18">
    <location>
        <begin position="373"/>
        <end position="419"/>
    </location>
</feature>
<dbReference type="InterPro" id="IPR001841">
    <property type="entry name" value="Znf_RING"/>
</dbReference>
<evidence type="ECO:0000256" key="12">
    <source>
        <dbReference type="ARBA" id="ARBA00022989"/>
    </source>
</evidence>
<dbReference type="CDD" id="cd20361">
    <property type="entry name" value="Rcat_RBR_ANKIB1"/>
    <property type="match status" value="1"/>
</dbReference>
<dbReference type="GO" id="GO:0008270">
    <property type="term" value="F:zinc ion binding"/>
    <property type="evidence" value="ECO:0007669"/>
    <property type="project" value="UniProtKB-KW"/>
</dbReference>
<evidence type="ECO:0000256" key="13">
    <source>
        <dbReference type="ARBA" id="ARBA00023136"/>
    </source>
</evidence>
<feature type="compositionally biased region" description="Acidic residues" evidence="17">
    <location>
        <begin position="1230"/>
        <end position="1241"/>
    </location>
</feature>
<accession>A0A6G0YKN1</accession>
<dbReference type="PROSITE" id="PS51873">
    <property type="entry name" value="TRIAD"/>
    <property type="match status" value="1"/>
</dbReference>
<evidence type="ECO:0000256" key="9">
    <source>
        <dbReference type="ARBA" id="ARBA00022771"/>
    </source>
</evidence>